<protein>
    <submittedName>
        <fullName evidence="2">Uncharacterized protein</fullName>
    </submittedName>
</protein>
<comment type="caution">
    <text evidence="2">The sequence shown here is derived from an EMBL/GenBank/DDBJ whole genome shotgun (WGS) entry which is preliminary data.</text>
</comment>
<dbReference type="EMBL" id="JACVQF010000055">
    <property type="protein sequence ID" value="MBD0417989.1"/>
    <property type="molecule type" value="Genomic_DNA"/>
</dbReference>
<evidence type="ECO:0000256" key="1">
    <source>
        <dbReference type="SAM" id="Phobius"/>
    </source>
</evidence>
<keyword evidence="1" id="KW-0812">Transmembrane</keyword>
<gene>
    <name evidence="2" type="ORF">H0H10_02170</name>
</gene>
<accession>A0A926KY84</accession>
<proteinExistence type="predicted"/>
<dbReference type="RefSeq" id="WP_188179067.1">
    <property type="nucleotide sequence ID" value="NZ_JACVQF010000055.1"/>
</dbReference>
<reference evidence="2" key="1">
    <citation type="submission" date="2020-09" db="EMBL/GenBank/DDBJ databases">
        <title>Streptomyces grisecoloratus sp. nov., isolated from cotton soil.</title>
        <authorList>
            <person name="Xing L."/>
        </authorList>
    </citation>
    <scope>NUCLEOTIDE SEQUENCE</scope>
    <source>
        <strain evidence="2">TRM S81-3</strain>
    </source>
</reference>
<keyword evidence="3" id="KW-1185">Reference proteome</keyword>
<keyword evidence="1" id="KW-1133">Transmembrane helix</keyword>
<name>A0A926KY84_9ACTN</name>
<keyword evidence="1" id="KW-0472">Membrane</keyword>
<reference evidence="2" key="2">
    <citation type="submission" date="2020-09" db="EMBL/GenBank/DDBJ databases">
        <authorList>
            <person name="Luo X."/>
        </authorList>
    </citation>
    <scope>NUCLEOTIDE SEQUENCE</scope>
    <source>
        <strain evidence="2">TRM S81-3</strain>
    </source>
</reference>
<evidence type="ECO:0000313" key="3">
    <source>
        <dbReference type="Proteomes" id="UP000621210"/>
    </source>
</evidence>
<feature type="transmembrane region" description="Helical" evidence="1">
    <location>
        <begin position="89"/>
        <end position="109"/>
    </location>
</feature>
<organism evidence="2 3">
    <name type="scientific">Streptomyces griseicoloratus</name>
    <dbReference type="NCBI Taxonomy" id="2752516"/>
    <lineage>
        <taxon>Bacteria</taxon>
        <taxon>Bacillati</taxon>
        <taxon>Actinomycetota</taxon>
        <taxon>Actinomycetes</taxon>
        <taxon>Kitasatosporales</taxon>
        <taxon>Streptomycetaceae</taxon>
        <taxon>Streptomyces</taxon>
    </lineage>
</organism>
<evidence type="ECO:0000313" key="2">
    <source>
        <dbReference type="EMBL" id="MBD0417989.1"/>
    </source>
</evidence>
<dbReference type="Proteomes" id="UP000621210">
    <property type="component" value="Unassembled WGS sequence"/>
</dbReference>
<dbReference type="AlphaFoldDB" id="A0A926KY84"/>
<sequence length="131" mass="14486">MRGAQVRSEYQGQHHFEVVWTFRVERYDAFGNRISVVPVEMRGLTFEGSLNDGDRVRAHGRMKSGTLRVARLENLTTGASVRAKGVPKAVLIIAYIMIAAIVAFIAWGFHGLFFDVPEPPPGFPSDWGGPA</sequence>